<name>A0A937RIJ6_9ACTN</name>
<evidence type="ECO:0000313" key="3">
    <source>
        <dbReference type="EMBL" id="MBL7630995.1"/>
    </source>
</evidence>
<feature type="compositionally biased region" description="Low complexity" evidence="1">
    <location>
        <begin position="33"/>
        <end position="67"/>
    </location>
</feature>
<reference evidence="3" key="1">
    <citation type="submission" date="2020-12" db="EMBL/GenBank/DDBJ databases">
        <title>Genomic characterization of non-nitrogen-fixing Frankia strains.</title>
        <authorList>
            <person name="Carlos-Shanley C."/>
            <person name="Guerra T."/>
            <person name="Hahn D."/>
        </authorList>
    </citation>
    <scope>NUCLEOTIDE SEQUENCE</scope>
    <source>
        <strain evidence="3">CN6</strain>
    </source>
</reference>
<gene>
    <name evidence="3" type="ORF">I7412_28300</name>
</gene>
<dbReference type="Pfam" id="PF26526">
    <property type="entry name" value="DUF8175"/>
    <property type="match status" value="1"/>
</dbReference>
<keyword evidence="4" id="KW-1185">Reference proteome</keyword>
<evidence type="ECO:0000256" key="1">
    <source>
        <dbReference type="SAM" id="MobiDB-lite"/>
    </source>
</evidence>
<organism evidence="3 4">
    <name type="scientific">Frankia nepalensis</name>
    <dbReference type="NCBI Taxonomy" id="1836974"/>
    <lineage>
        <taxon>Bacteria</taxon>
        <taxon>Bacillati</taxon>
        <taxon>Actinomycetota</taxon>
        <taxon>Actinomycetes</taxon>
        <taxon>Frankiales</taxon>
        <taxon>Frankiaceae</taxon>
        <taxon>Frankia</taxon>
    </lineage>
</organism>
<sequence>MDWATRRLILVIAVTAIVMLPAGVGIGWALASSGSSASPTPQAQASQASTPPSPTQSTVAVVPSPSADGGDHTAEPAGSLPGAPSRVNEFGIPVGYPHTQAGAISACGNYVSAYMNSGNREPSRIRAVLNSISAADVAERLSKAIGDADAKTAQNFGIPSINSPQAAFNLRVVGYRVQDFASNKALIQIWATGSVGVYEGSPDLSPQENWGTDICTVTWNGEDWKLADAGNGPNGPVPTERASEQFQRFLLQGAPA</sequence>
<protein>
    <recommendedName>
        <fullName evidence="2">DUF8175 domain-containing protein</fullName>
    </recommendedName>
</protein>
<feature type="domain" description="DUF8175" evidence="2">
    <location>
        <begin position="34"/>
        <end position="239"/>
    </location>
</feature>
<feature type="region of interest" description="Disordered" evidence="1">
    <location>
        <begin position="33"/>
        <end position="84"/>
    </location>
</feature>
<evidence type="ECO:0000313" key="4">
    <source>
        <dbReference type="Proteomes" id="UP000604475"/>
    </source>
</evidence>
<accession>A0A937RIJ6</accession>
<comment type="caution">
    <text evidence="3">The sequence shown here is derived from an EMBL/GenBank/DDBJ whole genome shotgun (WGS) entry which is preliminary data.</text>
</comment>
<dbReference type="AlphaFoldDB" id="A0A937RIJ6"/>
<dbReference type="EMBL" id="JAEACQ010000257">
    <property type="protein sequence ID" value="MBL7630995.1"/>
    <property type="molecule type" value="Genomic_DNA"/>
</dbReference>
<evidence type="ECO:0000259" key="2">
    <source>
        <dbReference type="Pfam" id="PF26526"/>
    </source>
</evidence>
<dbReference type="InterPro" id="IPR058488">
    <property type="entry name" value="DUF8175"/>
</dbReference>
<dbReference type="Proteomes" id="UP000604475">
    <property type="component" value="Unassembled WGS sequence"/>
</dbReference>
<proteinExistence type="predicted"/>